<dbReference type="OrthoDB" id="9809458at2"/>
<dbReference type="HAMAP" id="MF_00202">
    <property type="entry name" value="Idi"/>
    <property type="match status" value="1"/>
</dbReference>
<comment type="pathway">
    <text evidence="1 10">Isoprenoid biosynthesis; dimethylallyl diphosphate biosynthesis; dimethylallyl diphosphate from isopentenyl diphosphate: step 1/1.</text>
</comment>
<comment type="caution">
    <text evidence="12">The sequence shown here is derived from an EMBL/GenBank/DDBJ whole genome shotgun (WGS) entry which is preliminary data.</text>
</comment>
<dbReference type="GO" id="GO:0046872">
    <property type="term" value="F:metal ion binding"/>
    <property type="evidence" value="ECO:0007669"/>
    <property type="project" value="UniProtKB-KW"/>
</dbReference>
<evidence type="ECO:0000259" key="11">
    <source>
        <dbReference type="PROSITE" id="PS51462"/>
    </source>
</evidence>
<evidence type="ECO:0000256" key="6">
    <source>
        <dbReference type="ARBA" id="ARBA00022842"/>
    </source>
</evidence>
<dbReference type="NCBIfam" id="NF002995">
    <property type="entry name" value="PRK03759.1"/>
    <property type="match status" value="1"/>
</dbReference>
<evidence type="ECO:0000313" key="13">
    <source>
        <dbReference type="Proteomes" id="UP000307790"/>
    </source>
</evidence>
<dbReference type="Pfam" id="PF00293">
    <property type="entry name" value="NUDIX"/>
    <property type="match status" value="1"/>
</dbReference>
<dbReference type="PANTHER" id="PTHR10885">
    <property type="entry name" value="ISOPENTENYL-DIPHOSPHATE DELTA-ISOMERASE"/>
    <property type="match status" value="1"/>
</dbReference>
<comment type="cofactor">
    <cofactor evidence="10">
        <name>Mn(2+)</name>
        <dbReference type="ChEBI" id="CHEBI:29035"/>
    </cofactor>
    <text evidence="10">Binds 1 Mn(2+) ion per subunit.</text>
</comment>
<gene>
    <name evidence="10" type="primary">idi</name>
    <name evidence="12" type="ORF">FE810_03505</name>
</gene>
<evidence type="ECO:0000256" key="1">
    <source>
        <dbReference type="ARBA" id="ARBA00004826"/>
    </source>
</evidence>
<feature type="active site" evidence="10">
    <location>
        <position position="72"/>
    </location>
</feature>
<dbReference type="Proteomes" id="UP000307790">
    <property type="component" value="Unassembled WGS sequence"/>
</dbReference>
<evidence type="ECO:0000256" key="9">
    <source>
        <dbReference type="ARBA" id="ARBA00023235"/>
    </source>
</evidence>
<keyword evidence="5 10" id="KW-0479">Metal-binding</keyword>
<name>A0A5R9IRW1_9GAMM</name>
<feature type="binding site" evidence="10">
    <location>
        <position position="92"/>
    </location>
    <ligand>
        <name>Mg(2+)</name>
        <dbReference type="ChEBI" id="CHEBI:18420"/>
    </ligand>
</feature>
<evidence type="ECO:0000256" key="4">
    <source>
        <dbReference type="ARBA" id="ARBA00022490"/>
    </source>
</evidence>
<feature type="active site" evidence="10">
    <location>
        <position position="121"/>
    </location>
</feature>
<comment type="similarity">
    <text evidence="2 10">Belongs to the IPP isomerase type 1 family.</text>
</comment>
<dbReference type="InterPro" id="IPR015797">
    <property type="entry name" value="NUDIX_hydrolase-like_dom_sf"/>
</dbReference>
<dbReference type="AlphaFoldDB" id="A0A5R9IRW1"/>
<dbReference type="PROSITE" id="PS51462">
    <property type="entry name" value="NUDIX"/>
    <property type="match status" value="1"/>
</dbReference>
<evidence type="ECO:0000256" key="8">
    <source>
        <dbReference type="ARBA" id="ARBA00023229"/>
    </source>
</evidence>
<organism evidence="12 13">
    <name type="scientific">Thalassotalea litorea</name>
    <dbReference type="NCBI Taxonomy" id="2020715"/>
    <lineage>
        <taxon>Bacteria</taxon>
        <taxon>Pseudomonadati</taxon>
        <taxon>Pseudomonadota</taxon>
        <taxon>Gammaproteobacteria</taxon>
        <taxon>Alteromonadales</taxon>
        <taxon>Colwelliaceae</taxon>
        <taxon>Thalassotalea</taxon>
    </lineage>
</organism>
<sequence>MPSDHQEQVVLCDIKGKPIGLKEKLAAHFDGDLHLAFSVMIFRHTDEGVEFLLQQRALHKYHSGGLWSNTVCSHPRNYELISVAALRRMGEELGLFTPLRFKSIGHIIYKAQLENGLIEHEYDHILLCECPVIRLSPNPDEVMACRWWTEAEIEAALDYSEIQADNQSEHQAQSQPLSNSKFKSEPRFTAWFSAVFSKTREALTELAI</sequence>
<keyword evidence="4 10" id="KW-0963">Cytoplasm</keyword>
<comment type="function">
    <text evidence="10">Catalyzes the 1,3-allylic rearrangement of the homoallylic substrate isopentenyl (IPP) to its highly electrophilic allylic isomer, dimethylallyl diphosphate (DMAPP).</text>
</comment>
<proteinExistence type="inferred from homology"/>
<protein>
    <recommendedName>
        <fullName evidence="3 10">Isopentenyl-diphosphate Delta-isomerase</fullName>
        <shortName evidence="10">IPP isomerase</shortName>
        <ecNumber evidence="3 10">5.3.3.2</ecNumber>
    </recommendedName>
    <alternativeName>
        <fullName evidence="10">IPP:DMAPP isomerase</fullName>
    </alternativeName>
    <alternativeName>
        <fullName evidence="10">Isopentenyl pyrophosphate isomerase</fullName>
    </alternativeName>
</protein>
<dbReference type="InterPro" id="IPR011876">
    <property type="entry name" value="IsopentenylPP_isomerase_typ1"/>
</dbReference>
<evidence type="ECO:0000256" key="3">
    <source>
        <dbReference type="ARBA" id="ARBA00012057"/>
    </source>
</evidence>
<dbReference type="GO" id="GO:0004452">
    <property type="term" value="F:isopentenyl-diphosphate delta-isomerase activity"/>
    <property type="evidence" value="ECO:0007669"/>
    <property type="project" value="UniProtKB-UniRule"/>
</dbReference>
<evidence type="ECO:0000256" key="7">
    <source>
        <dbReference type="ARBA" id="ARBA00023211"/>
    </source>
</evidence>
<dbReference type="PANTHER" id="PTHR10885:SF0">
    <property type="entry name" value="ISOPENTENYL-DIPHOSPHATE DELTA-ISOMERASE"/>
    <property type="match status" value="1"/>
</dbReference>
<keyword evidence="9 10" id="KW-0413">Isomerase</keyword>
<feature type="binding site" evidence="10">
    <location>
        <position position="34"/>
    </location>
    <ligand>
        <name>Mn(2+)</name>
        <dbReference type="ChEBI" id="CHEBI:29035"/>
    </ligand>
</feature>
<evidence type="ECO:0000256" key="10">
    <source>
        <dbReference type="HAMAP-Rule" id="MF_00202"/>
    </source>
</evidence>
<evidence type="ECO:0000256" key="2">
    <source>
        <dbReference type="ARBA" id="ARBA00007579"/>
    </source>
</evidence>
<comment type="subcellular location">
    <subcellularLocation>
        <location evidence="10">Cytoplasm</location>
    </subcellularLocation>
</comment>
<keyword evidence="8 10" id="KW-0414">Isoprene biosynthesis</keyword>
<dbReference type="CDD" id="cd02885">
    <property type="entry name" value="NUDIX_IPP_Isomerase"/>
    <property type="match status" value="1"/>
</dbReference>
<dbReference type="GO" id="GO:0050992">
    <property type="term" value="P:dimethylallyl diphosphate biosynthetic process"/>
    <property type="evidence" value="ECO:0007669"/>
    <property type="project" value="UniProtKB-UniRule"/>
</dbReference>
<dbReference type="UniPathway" id="UPA00059">
    <property type="reaction ID" value="UER00104"/>
</dbReference>
<dbReference type="InterPro" id="IPR056375">
    <property type="entry name" value="Idi_bact"/>
</dbReference>
<feature type="binding site" evidence="10">
    <location>
        <position position="121"/>
    </location>
    <ligand>
        <name>Mn(2+)</name>
        <dbReference type="ChEBI" id="CHEBI:29035"/>
    </ligand>
</feature>
<dbReference type="EMBL" id="VCBC01000003">
    <property type="protein sequence ID" value="TLU67359.1"/>
    <property type="molecule type" value="Genomic_DNA"/>
</dbReference>
<dbReference type="Gene3D" id="3.90.79.10">
    <property type="entry name" value="Nucleoside Triphosphate Pyrophosphohydrolase"/>
    <property type="match status" value="1"/>
</dbReference>
<dbReference type="RefSeq" id="WP_138318641.1">
    <property type="nucleotide sequence ID" value="NZ_VCBC01000003.1"/>
</dbReference>
<dbReference type="EC" id="5.3.3.2" evidence="3 10"/>
<dbReference type="GO" id="GO:0009240">
    <property type="term" value="P:isopentenyl diphosphate biosynthetic process"/>
    <property type="evidence" value="ECO:0007669"/>
    <property type="project" value="TreeGrafter"/>
</dbReference>
<feature type="domain" description="Nudix hydrolase" evidence="11">
    <location>
        <begin position="32"/>
        <end position="171"/>
    </location>
</feature>
<evidence type="ECO:0000313" key="12">
    <source>
        <dbReference type="EMBL" id="TLU67359.1"/>
    </source>
</evidence>
<dbReference type="InterPro" id="IPR000086">
    <property type="entry name" value="NUDIX_hydrolase_dom"/>
</dbReference>
<evidence type="ECO:0000256" key="5">
    <source>
        <dbReference type="ARBA" id="ARBA00022723"/>
    </source>
</evidence>
<feature type="binding site" evidence="10">
    <location>
        <position position="119"/>
    </location>
    <ligand>
        <name>Mn(2+)</name>
        <dbReference type="ChEBI" id="CHEBI:29035"/>
    </ligand>
</feature>
<dbReference type="SUPFAM" id="SSF55811">
    <property type="entry name" value="Nudix"/>
    <property type="match status" value="1"/>
</dbReference>
<keyword evidence="7 10" id="KW-0464">Manganese</keyword>
<reference evidence="12 13" key="1">
    <citation type="submission" date="2019-05" db="EMBL/GenBank/DDBJ databases">
        <title>Genome sequences of Thalassotalea litorea 1K03283.</title>
        <authorList>
            <person name="Zhang D."/>
        </authorList>
    </citation>
    <scope>NUCLEOTIDE SEQUENCE [LARGE SCALE GENOMIC DNA]</scope>
    <source>
        <strain evidence="12 13">MCCC 1K03283</strain>
    </source>
</reference>
<keyword evidence="13" id="KW-1185">Reference proteome</keyword>
<feature type="binding site" evidence="10">
    <location>
        <position position="28"/>
    </location>
    <ligand>
        <name>Mn(2+)</name>
        <dbReference type="ChEBI" id="CHEBI:29035"/>
    </ligand>
</feature>
<comment type="catalytic activity">
    <reaction evidence="10">
        <text>isopentenyl diphosphate = dimethylallyl diphosphate</text>
        <dbReference type="Rhea" id="RHEA:23284"/>
        <dbReference type="ChEBI" id="CHEBI:57623"/>
        <dbReference type="ChEBI" id="CHEBI:128769"/>
        <dbReference type="EC" id="5.3.3.2"/>
    </reaction>
</comment>
<keyword evidence="6 10" id="KW-0460">Magnesium</keyword>
<comment type="cofactor">
    <cofactor evidence="10">
        <name>Mg(2+)</name>
        <dbReference type="ChEBI" id="CHEBI:18420"/>
    </cofactor>
    <text evidence="10">Binds 1 Mg(2+) ion per subunit. The magnesium ion binds only when substrate is bound.</text>
</comment>
<dbReference type="GO" id="GO:0005737">
    <property type="term" value="C:cytoplasm"/>
    <property type="evidence" value="ECO:0007669"/>
    <property type="project" value="UniProtKB-SubCell"/>
</dbReference>
<accession>A0A5R9IRW1</accession>
<feature type="binding site" evidence="10">
    <location>
        <position position="74"/>
    </location>
    <ligand>
        <name>Mn(2+)</name>
        <dbReference type="ChEBI" id="CHEBI:29035"/>
    </ligand>
</feature>